<evidence type="ECO:0000313" key="1">
    <source>
        <dbReference type="EMBL" id="KAF9077364.1"/>
    </source>
</evidence>
<proteinExistence type="predicted"/>
<reference evidence="1" key="1">
    <citation type="submission" date="2020-11" db="EMBL/GenBank/DDBJ databases">
        <authorList>
            <consortium name="DOE Joint Genome Institute"/>
            <person name="Ahrendt S."/>
            <person name="Riley R."/>
            <person name="Andreopoulos W."/>
            <person name="Labutti K."/>
            <person name="Pangilinan J."/>
            <person name="Ruiz-Duenas F.J."/>
            <person name="Barrasa J.M."/>
            <person name="Sanchez-Garcia M."/>
            <person name="Camarero S."/>
            <person name="Miyauchi S."/>
            <person name="Serrano A."/>
            <person name="Linde D."/>
            <person name="Babiker R."/>
            <person name="Drula E."/>
            <person name="Ayuso-Fernandez I."/>
            <person name="Pacheco R."/>
            <person name="Padilla G."/>
            <person name="Ferreira P."/>
            <person name="Barriuso J."/>
            <person name="Kellner H."/>
            <person name="Castanera R."/>
            <person name="Alfaro M."/>
            <person name="Ramirez L."/>
            <person name="Pisabarro A.G."/>
            <person name="Kuo A."/>
            <person name="Tritt A."/>
            <person name="Lipzen A."/>
            <person name="He G."/>
            <person name="Yan M."/>
            <person name="Ng V."/>
            <person name="Cullen D."/>
            <person name="Martin F."/>
            <person name="Rosso M.-N."/>
            <person name="Henrissat B."/>
            <person name="Hibbett D."/>
            <person name="Martinez A.T."/>
            <person name="Grigoriev I.V."/>
        </authorList>
    </citation>
    <scope>NUCLEOTIDE SEQUENCE</scope>
    <source>
        <strain evidence="1">AH 40177</strain>
    </source>
</reference>
<dbReference type="EMBL" id="JADNRY010000004">
    <property type="protein sequence ID" value="KAF9077364.1"/>
    <property type="molecule type" value="Genomic_DNA"/>
</dbReference>
<evidence type="ECO:0000313" key="2">
    <source>
        <dbReference type="Proteomes" id="UP000772434"/>
    </source>
</evidence>
<dbReference type="Proteomes" id="UP000772434">
    <property type="component" value="Unassembled WGS sequence"/>
</dbReference>
<sequence>MTPSRSFDPKRRIQFPAGRLGTACPSTPVIGFTCHCQSGSGLGASQHATQSTPSAFSAATSCGSSCPDLASSRLNKTARTNVGTGASTPILCFVWIYLPLALDSPLGIDLRRITSPTSTHSPCAFHKTQGCREWIDVHSLGGSCPASFVSCCG</sequence>
<dbReference type="AlphaFoldDB" id="A0A9P5Q9A3"/>
<comment type="caution">
    <text evidence="1">The sequence shown here is derived from an EMBL/GenBank/DDBJ whole genome shotgun (WGS) entry which is preliminary data.</text>
</comment>
<protein>
    <submittedName>
        <fullName evidence="1">Uncharacterized protein</fullName>
    </submittedName>
</protein>
<organism evidence="1 2">
    <name type="scientific">Rhodocollybia butyracea</name>
    <dbReference type="NCBI Taxonomy" id="206335"/>
    <lineage>
        <taxon>Eukaryota</taxon>
        <taxon>Fungi</taxon>
        <taxon>Dikarya</taxon>
        <taxon>Basidiomycota</taxon>
        <taxon>Agaricomycotina</taxon>
        <taxon>Agaricomycetes</taxon>
        <taxon>Agaricomycetidae</taxon>
        <taxon>Agaricales</taxon>
        <taxon>Marasmiineae</taxon>
        <taxon>Omphalotaceae</taxon>
        <taxon>Rhodocollybia</taxon>
    </lineage>
</organism>
<name>A0A9P5Q9A3_9AGAR</name>
<gene>
    <name evidence="1" type="ORF">BDP27DRAFT_607488</name>
</gene>
<keyword evidence="2" id="KW-1185">Reference proteome</keyword>
<accession>A0A9P5Q9A3</accession>